<feature type="region of interest" description="Disordered" evidence="2">
    <location>
        <begin position="1"/>
        <end position="48"/>
    </location>
</feature>
<dbReference type="EMBL" id="BMAR01000003">
    <property type="protein sequence ID" value="GFR42492.1"/>
    <property type="molecule type" value="Genomic_DNA"/>
</dbReference>
<proteinExistence type="inferred from homology"/>
<reference evidence="4 5" key="1">
    <citation type="journal article" date="2021" name="Sci. Rep.">
        <title>Genome sequencing of the multicellular alga Astrephomene provides insights into convergent evolution of germ-soma differentiation.</title>
        <authorList>
            <person name="Yamashita S."/>
            <person name="Yamamoto K."/>
            <person name="Matsuzaki R."/>
            <person name="Suzuki S."/>
            <person name="Yamaguchi H."/>
            <person name="Hirooka S."/>
            <person name="Minakuchi Y."/>
            <person name="Miyagishima S."/>
            <person name="Kawachi M."/>
            <person name="Toyoda A."/>
            <person name="Nozaki H."/>
        </authorList>
    </citation>
    <scope>NUCLEOTIDE SEQUENCE [LARGE SCALE GENOMIC DNA]</scope>
    <source>
        <strain evidence="4 5">NIES-4017</strain>
    </source>
</reference>
<gene>
    <name evidence="4" type="ORF">Agub_g3287</name>
</gene>
<dbReference type="GO" id="GO:0005975">
    <property type="term" value="P:carbohydrate metabolic process"/>
    <property type="evidence" value="ECO:0007669"/>
    <property type="project" value="InterPro"/>
</dbReference>
<dbReference type="PANTHER" id="PTHR10963:SF55">
    <property type="entry name" value="GLYCOSIDE HYDROLASE FAMILY 16 PROTEIN"/>
    <property type="match status" value="1"/>
</dbReference>
<dbReference type="Gene3D" id="2.60.120.200">
    <property type="match status" value="1"/>
</dbReference>
<evidence type="ECO:0000313" key="4">
    <source>
        <dbReference type="EMBL" id="GFR42492.1"/>
    </source>
</evidence>
<dbReference type="Pfam" id="PF00722">
    <property type="entry name" value="Glyco_hydro_16"/>
    <property type="match status" value="1"/>
</dbReference>
<evidence type="ECO:0000256" key="2">
    <source>
        <dbReference type="SAM" id="MobiDB-lite"/>
    </source>
</evidence>
<comment type="caution">
    <text evidence="4">The sequence shown here is derived from an EMBL/GenBank/DDBJ whole genome shotgun (WGS) entry which is preliminary data.</text>
</comment>
<dbReference type="GO" id="GO:0004553">
    <property type="term" value="F:hydrolase activity, hydrolyzing O-glycosyl compounds"/>
    <property type="evidence" value="ECO:0007669"/>
    <property type="project" value="InterPro"/>
</dbReference>
<dbReference type="PROSITE" id="PS51762">
    <property type="entry name" value="GH16_2"/>
    <property type="match status" value="1"/>
</dbReference>
<name>A0AAD3DL77_9CHLO</name>
<evidence type="ECO:0000259" key="3">
    <source>
        <dbReference type="PROSITE" id="PS51762"/>
    </source>
</evidence>
<keyword evidence="5" id="KW-1185">Reference proteome</keyword>
<dbReference type="InterPro" id="IPR013320">
    <property type="entry name" value="ConA-like_dom_sf"/>
</dbReference>
<dbReference type="PANTHER" id="PTHR10963">
    <property type="entry name" value="GLYCOSYL HYDROLASE-RELATED"/>
    <property type="match status" value="1"/>
</dbReference>
<dbReference type="CDD" id="cd08023">
    <property type="entry name" value="GH16_laminarinase_like"/>
    <property type="match status" value="1"/>
</dbReference>
<comment type="similarity">
    <text evidence="1">Belongs to the glycosyl hydrolase 16 family.</text>
</comment>
<evidence type="ECO:0000256" key="1">
    <source>
        <dbReference type="ARBA" id="ARBA00006865"/>
    </source>
</evidence>
<accession>A0AAD3DL77</accession>
<dbReference type="AlphaFoldDB" id="A0AAD3DL77"/>
<dbReference type="InterPro" id="IPR050546">
    <property type="entry name" value="Glycosyl_Hydrlase_16"/>
</dbReference>
<organism evidence="4 5">
    <name type="scientific">Astrephomene gubernaculifera</name>
    <dbReference type="NCBI Taxonomy" id="47775"/>
    <lineage>
        <taxon>Eukaryota</taxon>
        <taxon>Viridiplantae</taxon>
        <taxon>Chlorophyta</taxon>
        <taxon>core chlorophytes</taxon>
        <taxon>Chlorophyceae</taxon>
        <taxon>CS clade</taxon>
        <taxon>Chlamydomonadales</taxon>
        <taxon>Astrephomenaceae</taxon>
        <taxon>Astrephomene</taxon>
    </lineage>
</organism>
<dbReference type="SUPFAM" id="SSF49899">
    <property type="entry name" value="Concanavalin A-like lectins/glucanases"/>
    <property type="match status" value="1"/>
</dbReference>
<feature type="domain" description="GH16" evidence="3">
    <location>
        <begin position="37"/>
        <end position="317"/>
    </location>
</feature>
<evidence type="ECO:0000313" key="5">
    <source>
        <dbReference type="Proteomes" id="UP001054857"/>
    </source>
</evidence>
<protein>
    <recommendedName>
        <fullName evidence="3">GH16 domain-containing protein</fullName>
    </recommendedName>
</protein>
<sequence length="317" mass="34521">CPPAPVCPSPSPSPPRPPPPPPSPPPPPPPTSPPPPLSTSTPPPPPPSQVCVPRTLLWSDEFTAPQLDLAAWSYYLGTAYNNEVEVYTNRSGNVRVEGGSLVLEAHADYLGYSSGRVHTRLKRAFYPGMSAGGVVYDKVRIEARIKLPKGQGFWPAFWLLPNSATCESCGPYGAWPYSGDISIMQAVNRMDCALSSMHYGGYQASGAAYGSETKYCPTSYNLALEWHTYALEWMADQMWWYVDDMLYFTTVSRSLSKDGWWTASQTSTAPGANAPFDSPFYIIFNLAIGGTGPGGGPDATTTFPARMLVDYVRVWGY</sequence>
<feature type="non-terminal residue" evidence="4">
    <location>
        <position position="317"/>
    </location>
</feature>
<dbReference type="Proteomes" id="UP001054857">
    <property type="component" value="Unassembled WGS sequence"/>
</dbReference>
<dbReference type="PRINTS" id="PR01217">
    <property type="entry name" value="PRICHEXTENSN"/>
</dbReference>
<dbReference type="InterPro" id="IPR000757">
    <property type="entry name" value="Beta-glucanase-like"/>
</dbReference>